<sequence length="52" mass="5957">MAALIELIRRATVAPIRRVATKPSYGSKLRRLEEKAHRGKIKQGRGSWIDRD</sequence>
<reference evidence="1" key="1">
    <citation type="submission" date="2016-10" db="EMBL/GenBank/DDBJ databases">
        <title>Sequence of Gallionella enrichment culture.</title>
        <authorList>
            <person name="Poehlein A."/>
            <person name="Muehling M."/>
            <person name="Daniel R."/>
        </authorList>
    </citation>
    <scope>NUCLEOTIDE SEQUENCE</scope>
</reference>
<comment type="caution">
    <text evidence="1">The sequence shown here is derived from an EMBL/GenBank/DDBJ whole genome shotgun (WGS) entry which is preliminary data.</text>
</comment>
<proteinExistence type="predicted"/>
<protein>
    <submittedName>
        <fullName evidence="1">Uncharacterized protein</fullName>
    </submittedName>
</protein>
<dbReference type="Gene3D" id="3.30.160.20">
    <property type="match status" value="1"/>
</dbReference>
<gene>
    <name evidence="1" type="ORF">GALL_523510</name>
</gene>
<name>A0A1J5PLB9_9ZZZZ</name>
<dbReference type="EMBL" id="MLJW01006848">
    <property type="protein sequence ID" value="OIQ66083.1"/>
    <property type="molecule type" value="Genomic_DNA"/>
</dbReference>
<accession>A0A1J5PLB9</accession>
<dbReference type="AlphaFoldDB" id="A0A1J5PLB9"/>
<evidence type="ECO:0000313" key="1">
    <source>
        <dbReference type="EMBL" id="OIQ66083.1"/>
    </source>
</evidence>
<organism evidence="1">
    <name type="scientific">mine drainage metagenome</name>
    <dbReference type="NCBI Taxonomy" id="410659"/>
    <lineage>
        <taxon>unclassified sequences</taxon>
        <taxon>metagenomes</taxon>
        <taxon>ecological metagenomes</taxon>
    </lineage>
</organism>